<dbReference type="Proteomes" id="UP001176940">
    <property type="component" value="Unassembled WGS sequence"/>
</dbReference>
<evidence type="ECO:0000313" key="7">
    <source>
        <dbReference type="Proteomes" id="UP001176940"/>
    </source>
</evidence>
<dbReference type="InterPro" id="IPR003961">
    <property type="entry name" value="FN3_dom"/>
</dbReference>
<dbReference type="EMBL" id="CAUEEQ010019781">
    <property type="protein sequence ID" value="CAJ0942177.1"/>
    <property type="molecule type" value="Genomic_DNA"/>
</dbReference>
<organism evidence="6 7">
    <name type="scientific">Ranitomeya imitator</name>
    <name type="common">mimic poison frog</name>
    <dbReference type="NCBI Taxonomy" id="111125"/>
    <lineage>
        <taxon>Eukaryota</taxon>
        <taxon>Metazoa</taxon>
        <taxon>Chordata</taxon>
        <taxon>Craniata</taxon>
        <taxon>Vertebrata</taxon>
        <taxon>Euteleostomi</taxon>
        <taxon>Amphibia</taxon>
        <taxon>Batrachia</taxon>
        <taxon>Anura</taxon>
        <taxon>Neobatrachia</taxon>
        <taxon>Hyloidea</taxon>
        <taxon>Dendrobatidae</taxon>
        <taxon>Dendrobatinae</taxon>
        <taxon>Ranitomeya</taxon>
    </lineage>
</organism>
<name>A0ABN9LM57_9NEOB</name>
<dbReference type="SMART" id="SM00408">
    <property type="entry name" value="IGc2"/>
    <property type="match status" value="3"/>
</dbReference>
<dbReference type="Pfam" id="PF07679">
    <property type="entry name" value="I-set"/>
    <property type="match status" value="4"/>
</dbReference>
<dbReference type="InterPro" id="IPR050964">
    <property type="entry name" value="Striated_Muscle_Regulatory"/>
</dbReference>
<evidence type="ECO:0008006" key="8">
    <source>
        <dbReference type="Google" id="ProtNLM"/>
    </source>
</evidence>
<feature type="region of interest" description="Disordered" evidence="3">
    <location>
        <begin position="138"/>
        <end position="167"/>
    </location>
</feature>
<dbReference type="Pfam" id="PF18362">
    <property type="entry name" value="THB"/>
    <property type="match status" value="1"/>
</dbReference>
<accession>A0ABN9LM57</accession>
<dbReference type="InterPro" id="IPR007110">
    <property type="entry name" value="Ig-like_dom"/>
</dbReference>
<keyword evidence="2" id="KW-0393">Immunoglobulin domain</keyword>
<dbReference type="SMART" id="SM00060">
    <property type="entry name" value="FN3"/>
    <property type="match status" value="2"/>
</dbReference>
<sequence length="1185" mass="133315">MMMDLPGFLSIEDTINPDKIPPPFSEMQPKTYKDLPPCFTFPADTHHCTYGPLSYIRDSASSGKPAQHAPFTLLWPTFGMRCVIRMVDYAVAFLSLKIPIASYAGDDGNILKAFKRSPGGEGKRTDAGELDFSALLKKTEREKKEKEEKKVEPKKKEKKDEDDPMANIPPHVLEILRNAKPNEYEKIAFQHGITDLRGMLKHLKKKRVEIQKTDGKCEVYLLMGLGGIYEINTQVIKSRAFTRKLDNCYTVDRHQKIKIHVEVSNPDLPVKWMKNGQVIKPSAKYVFENIGLKRILTINKCTLADDAEYTCVVGDERCSTELFVKEPPVTIEKPLEDQQAFVGDKVELEVEVSEEGAQVVWTKDGIELTRDEMTKYRFRKDGKKHILIINETNKEDTGRYGVETNGGSCEADLVIEDKKLEVLQGIADLTVKAAEQAVFKCEVSDEKVTGRWLKNGVEIRPSKRITMSHKGRICGRLCPSLIGRGNLYDIIIAMATIMTSTSILCPLLIGRGLTASTNQTRDVYVLYDIIVAVPVVDWSRPPGNHGNHYDIIVAVPVVDWSRPLGRMATIMTSSSLCPSLIGRGLAASTNQRLCFRSEGVMFLLVESGMPDRIGIHKLVIDDVKPEDEADYTFVPDGYALSLSAKLNFLEVKIEYVPLEEPPKIHLDCSGEKPLNTITVVAGNKLRFDVPITGEPAPTVTWFKEDVEFTEIDGRVRIEPKPDLSSFVIEGAKREDEGNYKIVVTNPSGEDAAQLYVKVVDVPDPPENITIVGVGEDWADVVWDPPKYDGGQEILGYYIERKKKGSQRWMKMNFEAYTDTKYQSTNMIEGVLYEIRIFAVNAIGISQEASTTNPFMPIAPTSEPLHLTVEDVTDTTCTLKWRPPDRIGAGGIDGYLIEYCKEGTDEWIESNKELVERCGYTAKGLPTGEKLFFRVRAVNIAGKSEPATLGQPVTIREIGKPRPIVTWTKDGEPLDPKKVSVRTSESDTIIFIRSSERSHSGKYDLSVKIENMVDCATVNIRIVDDTTERERASARMFFSLERKWTVKWNREKNKDHLAWREINRWAVCRFEKEEARMLPTLSILLEEDCSSTNGRGIHLHYEWLIYIGAIRALTTSIHDHSGAKLMRKIDTSSQTQSICLSQTLGPTSPLSRLHCGWRRMEDRSGDGLRFPLCRGGNSSPNKMLDQ</sequence>
<gene>
    <name evidence="6" type="ORF">RIMI_LOCUS9505167</name>
</gene>
<dbReference type="CDD" id="cd00063">
    <property type="entry name" value="FN3"/>
    <property type="match status" value="2"/>
</dbReference>
<dbReference type="SMART" id="SM00409">
    <property type="entry name" value="IG"/>
    <property type="match status" value="5"/>
</dbReference>
<dbReference type="InterPro" id="IPR013098">
    <property type="entry name" value="Ig_I-set"/>
</dbReference>
<evidence type="ECO:0000256" key="2">
    <source>
        <dbReference type="ARBA" id="ARBA00023319"/>
    </source>
</evidence>
<dbReference type="InterPro" id="IPR036116">
    <property type="entry name" value="FN3_sf"/>
</dbReference>
<dbReference type="PROSITE" id="PS50853">
    <property type="entry name" value="FN3"/>
    <property type="match status" value="2"/>
</dbReference>
<feature type="domain" description="Fibronectin type-III" evidence="5">
    <location>
        <begin position="764"/>
        <end position="860"/>
    </location>
</feature>
<reference evidence="6" key="1">
    <citation type="submission" date="2023-07" db="EMBL/GenBank/DDBJ databases">
        <authorList>
            <person name="Stuckert A."/>
        </authorList>
    </citation>
    <scope>NUCLEOTIDE SEQUENCE</scope>
</reference>
<dbReference type="InterPro" id="IPR013783">
    <property type="entry name" value="Ig-like_fold"/>
</dbReference>
<protein>
    <recommendedName>
        <fullName evidence="8">Myosin-binding protein C, fast-type</fullName>
    </recommendedName>
</protein>
<evidence type="ECO:0000259" key="4">
    <source>
        <dbReference type="PROSITE" id="PS50835"/>
    </source>
</evidence>
<evidence type="ECO:0000313" key="6">
    <source>
        <dbReference type="EMBL" id="CAJ0942177.1"/>
    </source>
</evidence>
<dbReference type="SUPFAM" id="SSF49265">
    <property type="entry name" value="Fibronectin type III"/>
    <property type="match status" value="1"/>
</dbReference>
<dbReference type="SUPFAM" id="SSF48726">
    <property type="entry name" value="Immunoglobulin"/>
    <property type="match status" value="5"/>
</dbReference>
<feature type="domain" description="Fibronectin type-III" evidence="5">
    <location>
        <begin position="862"/>
        <end position="957"/>
    </location>
</feature>
<dbReference type="PANTHER" id="PTHR13817:SF17">
    <property type="entry name" value="MYOSIN-BINDING PROTEIN C, FAST-TYPE"/>
    <property type="match status" value="1"/>
</dbReference>
<comment type="caution">
    <text evidence="6">The sequence shown here is derived from an EMBL/GenBank/DDBJ whole genome shotgun (WGS) entry which is preliminary data.</text>
</comment>
<feature type="compositionally biased region" description="Basic and acidic residues" evidence="3">
    <location>
        <begin position="138"/>
        <end position="161"/>
    </location>
</feature>
<dbReference type="InterPro" id="IPR040849">
    <property type="entry name" value="MyBP-C_THB"/>
</dbReference>
<keyword evidence="7" id="KW-1185">Reference proteome</keyword>
<dbReference type="PROSITE" id="PS50835">
    <property type="entry name" value="IG_LIKE"/>
    <property type="match status" value="2"/>
</dbReference>
<feature type="domain" description="Ig-like" evidence="4">
    <location>
        <begin position="248"/>
        <end position="330"/>
    </location>
</feature>
<proteinExistence type="predicted"/>
<feature type="domain" description="Ig-like" evidence="4">
    <location>
        <begin position="662"/>
        <end position="757"/>
    </location>
</feature>
<evidence type="ECO:0000259" key="5">
    <source>
        <dbReference type="PROSITE" id="PS50853"/>
    </source>
</evidence>
<dbReference type="CDD" id="cd05894">
    <property type="entry name" value="Ig_C5_MyBP-C"/>
    <property type="match status" value="1"/>
</dbReference>
<dbReference type="InterPro" id="IPR036179">
    <property type="entry name" value="Ig-like_dom_sf"/>
</dbReference>
<evidence type="ECO:0000256" key="3">
    <source>
        <dbReference type="SAM" id="MobiDB-lite"/>
    </source>
</evidence>
<dbReference type="Gene3D" id="2.60.40.10">
    <property type="entry name" value="Immunoglobulins"/>
    <property type="match status" value="7"/>
</dbReference>
<evidence type="ECO:0000256" key="1">
    <source>
        <dbReference type="ARBA" id="ARBA00022737"/>
    </source>
</evidence>
<dbReference type="InterPro" id="IPR003598">
    <property type="entry name" value="Ig_sub2"/>
</dbReference>
<dbReference type="InterPro" id="IPR003599">
    <property type="entry name" value="Ig_sub"/>
</dbReference>
<dbReference type="Pfam" id="PF00041">
    <property type="entry name" value="fn3"/>
    <property type="match status" value="2"/>
</dbReference>
<keyword evidence="1" id="KW-0677">Repeat</keyword>
<dbReference type="PANTHER" id="PTHR13817">
    <property type="entry name" value="TITIN"/>
    <property type="match status" value="1"/>
</dbReference>